<dbReference type="KEGG" id="ftj:FTUN_0917"/>
<organism evidence="1 2">
    <name type="scientific">Frigoriglobus tundricola</name>
    <dbReference type="NCBI Taxonomy" id="2774151"/>
    <lineage>
        <taxon>Bacteria</taxon>
        <taxon>Pseudomonadati</taxon>
        <taxon>Planctomycetota</taxon>
        <taxon>Planctomycetia</taxon>
        <taxon>Gemmatales</taxon>
        <taxon>Gemmataceae</taxon>
        <taxon>Frigoriglobus</taxon>
    </lineage>
</organism>
<dbReference type="Gene3D" id="3.80.10.10">
    <property type="entry name" value="Ribonuclease Inhibitor"/>
    <property type="match status" value="1"/>
</dbReference>
<dbReference type="NCBIfam" id="TIGR02996">
    <property type="entry name" value="rpt_mate_G_obs"/>
    <property type="match status" value="1"/>
</dbReference>
<dbReference type="SUPFAM" id="SSF52047">
    <property type="entry name" value="RNI-like"/>
    <property type="match status" value="1"/>
</dbReference>
<evidence type="ECO:0000313" key="2">
    <source>
        <dbReference type="Proteomes" id="UP000503447"/>
    </source>
</evidence>
<accession>A0A6M5YJ94</accession>
<dbReference type="Proteomes" id="UP000503447">
    <property type="component" value="Chromosome"/>
</dbReference>
<reference evidence="2" key="1">
    <citation type="submission" date="2020-05" db="EMBL/GenBank/DDBJ databases">
        <title>Frigoriglobus tundricola gen. nov., sp. nov., a psychrotolerant cellulolytic planctomycete of the family Gemmataceae with two divergent copies of 16S rRNA gene.</title>
        <authorList>
            <person name="Kulichevskaya I.S."/>
            <person name="Ivanova A.A."/>
            <person name="Naumoff D.G."/>
            <person name="Beletsky A.V."/>
            <person name="Rijpstra W.I.C."/>
            <person name="Sinninghe Damste J.S."/>
            <person name="Mardanov A.V."/>
            <person name="Ravin N.V."/>
            <person name="Dedysh S.N."/>
        </authorList>
    </citation>
    <scope>NUCLEOTIDE SEQUENCE [LARGE SCALE GENOMIC DNA]</scope>
    <source>
        <strain evidence="2">PL17</strain>
    </source>
</reference>
<evidence type="ECO:0000313" key="1">
    <source>
        <dbReference type="EMBL" id="QJW93411.1"/>
    </source>
</evidence>
<dbReference type="InterPro" id="IPR032675">
    <property type="entry name" value="LRR_dom_sf"/>
</dbReference>
<protein>
    <recommendedName>
        <fullName evidence="3">Repeat-companion domain protein</fullName>
    </recommendedName>
</protein>
<gene>
    <name evidence="1" type="ORF">FTUN_0917</name>
</gene>
<keyword evidence="2" id="KW-1185">Reference proteome</keyword>
<dbReference type="RefSeq" id="WP_171469604.1">
    <property type="nucleotide sequence ID" value="NZ_CP053452.2"/>
</dbReference>
<dbReference type="EMBL" id="CP053452">
    <property type="protein sequence ID" value="QJW93411.1"/>
    <property type="molecule type" value="Genomic_DNA"/>
</dbReference>
<proteinExistence type="predicted"/>
<sequence length="271" mass="30514">MADIPDEQAALLVAIVANPDDDTPRLVYADWLQEHGDEEQARFIRDSIALEWLEDYEDDKRQTIAMRLDKIEHRNGLRWLNAVGVRATDVAYDRGMVEGVVYNGASAFWEDAAVLFTRAPIRDLTIHNMIASDLDPDWLDVMADVSHFARLRVLRLSNSGWPVTSSGWERFITSPHLANLEELSVRSAGLTDNDMALFDRCEHLVNLEELYLAGNGLTAEGALAVVRSPRLPRLRRLSLANNDIVADRRRGSAYLALIDALHERFDGTHAL</sequence>
<dbReference type="AlphaFoldDB" id="A0A6M5YJ94"/>
<name>A0A6M5YJ94_9BACT</name>
<dbReference type="InterPro" id="IPR014338">
    <property type="entry name" value="CHP02996_rpt-companion-dom"/>
</dbReference>
<evidence type="ECO:0008006" key="3">
    <source>
        <dbReference type="Google" id="ProtNLM"/>
    </source>
</evidence>